<keyword evidence="1" id="KW-0732">Signal</keyword>
<gene>
    <name evidence="4" type="ORF">EHUX00137_LOCUS45540</name>
    <name evidence="5" type="ORF">EHUX00137_LOCUS45542</name>
</gene>
<evidence type="ECO:0000256" key="1">
    <source>
        <dbReference type="ARBA" id="ARBA00022729"/>
    </source>
</evidence>
<dbReference type="Pfam" id="PF13015">
    <property type="entry name" value="PRKCSH_1"/>
    <property type="match status" value="1"/>
</dbReference>
<dbReference type="PROSITE" id="PS51914">
    <property type="entry name" value="MRH"/>
    <property type="match status" value="1"/>
</dbReference>
<sequence length="133" mass="14223">MRQGSPGGRASRQQTLLGNFTRWEPVSGERASQLARAGRTPSELGTMRFEGGAACGGGAARRATLYFECGEQDALLEVTEPETCVYEAWMSTPLACSLALLREKVATLEEASAAASLEFRPSDELRALLAAPE</sequence>
<organism evidence="4">
    <name type="scientific">Emiliania huxleyi</name>
    <name type="common">Coccolithophore</name>
    <name type="synonym">Pontosphaera huxleyi</name>
    <dbReference type="NCBI Taxonomy" id="2903"/>
    <lineage>
        <taxon>Eukaryota</taxon>
        <taxon>Haptista</taxon>
        <taxon>Haptophyta</taxon>
        <taxon>Prymnesiophyceae</taxon>
        <taxon>Isochrysidales</taxon>
        <taxon>Noelaerhabdaceae</taxon>
        <taxon>Emiliania</taxon>
    </lineage>
</organism>
<proteinExistence type="predicted"/>
<evidence type="ECO:0000256" key="2">
    <source>
        <dbReference type="ARBA" id="ARBA00023157"/>
    </source>
</evidence>
<dbReference type="PANTHER" id="PTHR12630">
    <property type="entry name" value="N-LINKED OLIGOSACCHARIDE PROCESSING"/>
    <property type="match status" value="1"/>
</dbReference>
<dbReference type="InterPro" id="IPR044865">
    <property type="entry name" value="MRH_dom"/>
</dbReference>
<dbReference type="InterPro" id="IPR036607">
    <property type="entry name" value="PRKCSH"/>
</dbReference>
<dbReference type="AlphaFoldDB" id="A0A6V2YLC6"/>
<dbReference type="PANTHER" id="PTHR12630:SF1">
    <property type="entry name" value="GLUCOSIDASE 2 SUBUNIT BETA"/>
    <property type="match status" value="1"/>
</dbReference>
<evidence type="ECO:0000313" key="4">
    <source>
        <dbReference type="EMBL" id="CAE0596391.1"/>
    </source>
</evidence>
<dbReference type="InterPro" id="IPR009011">
    <property type="entry name" value="Man6P_isomerase_rcpt-bd_dom_sf"/>
</dbReference>
<accession>A0A6V2YLC6</accession>
<feature type="domain" description="MRH" evidence="3">
    <location>
        <begin position="1"/>
        <end position="98"/>
    </location>
</feature>
<dbReference type="EMBL" id="HBIR01058571">
    <property type="protein sequence ID" value="CAE0596394.1"/>
    <property type="molecule type" value="Transcribed_RNA"/>
</dbReference>
<evidence type="ECO:0000313" key="5">
    <source>
        <dbReference type="EMBL" id="CAE0596394.1"/>
    </source>
</evidence>
<dbReference type="EMBL" id="HBIR01058569">
    <property type="protein sequence ID" value="CAE0596391.1"/>
    <property type="molecule type" value="Transcribed_RNA"/>
</dbReference>
<dbReference type="GO" id="GO:0006491">
    <property type="term" value="P:N-glycan processing"/>
    <property type="evidence" value="ECO:0007669"/>
    <property type="project" value="TreeGrafter"/>
</dbReference>
<dbReference type="GO" id="GO:0017177">
    <property type="term" value="C:glucosidase II complex"/>
    <property type="evidence" value="ECO:0007669"/>
    <property type="project" value="TreeGrafter"/>
</dbReference>
<protein>
    <recommendedName>
        <fullName evidence="3">MRH domain-containing protein</fullName>
    </recommendedName>
</protein>
<name>A0A6V2YLC6_EMIHU</name>
<dbReference type="SUPFAM" id="SSF50911">
    <property type="entry name" value="Mannose 6-phosphate receptor domain"/>
    <property type="match status" value="1"/>
</dbReference>
<evidence type="ECO:0000259" key="3">
    <source>
        <dbReference type="PROSITE" id="PS51914"/>
    </source>
</evidence>
<dbReference type="InterPro" id="IPR039794">
    <property type="entry name" value="Gtb1-like"/>
</dbReference>
<reference evidence="4" key="1">
    <citation type="submission" date="2021-01" db="EMBL/GenBank/DDBJ databases">
        <authorList>
            <person name="Corre E."/>
            <person name="Pelletier E."/>
            <person name="Niang G."/>
            <person name="Scheremetjew M."/>
            <person name="Finn R."/>
            <person name="Kale V."/>
            <person name="Holt S."/>
            <person name="Cochrane G."/>
            <person name="Meng A."/>
            <person name="Brown T."/>
            <person name="Cohen L."/>
        </authorList>
    </citation>
    <scope>NUCLEOTIDE SEQUENCE</scope>
    <source>
        <strain evidence="4">379</strain>
    </source>
</reference>
<dbReference type="Gene3D" id="2.70.130.10">
    <property type="entry name" value="Mannose-6-phosphate receptor binding domain"/>
    <property type="match status" value="1"/>
</dbReference>
<keyword evidence="2" id="KW-1015">Disulfide bond</keyword>